<sequence>MLDENANLSESLTFDLAIVGGGIVGATLASILKTTGLKIALIESLPPEQALFKPQAYALSLFSSRIFKGIGIWSQILPKIGKFAHIRLSDADYAGIVPFAKTDLQTEDLGYVGEHQIILAALQDNLPPSSHLQWIRPAEVIAVDYQPEQVVLTIKQNQTESKIQAKLVIGADGAKSRLRSLAGIQTKGWKYWQSCVAFTIHHQAPRNDIAFERFWYSGPMGVLPLPDNRCQIVWTLPHAQAQALTATDEADFLQQLQTRLAGSLGPISLVSPRRLFPVQLMQSDRYIQPRLALVGDAAHCCHPVGGQGLNMGIRDAAALAEVIQTAFEQGEDFGSLGVLKRYERWRKPENLIILGFTDLLDRLFSNDWLLIVLIRRLGLGILAQFAPVKILALKLMTGLLGRQPRLAQPYTKFLNT</sequence>
<dbReference type="Gene3D" id="3.50.50.60">
    <property type="entry name" value="FAD/NAD(P)-binding domain"/>
    <property type="match status" value="2"/>
</dbReference>
<dbReference type="Proteomes" id="UP001065613">
    <property type="component" value="Chromosome"/>
</dbReference>
<evidence type="ECO:0000256" key="3">
    <source>
        <dbReference type="ARBA" id="ARBA00022630"/>
    </source>
</evidence>
<keyword evidence="4" id="KW-0274">FAD</keyword>
<keyword evidence="6" id="KW-0503">Monooxygenase</keyword>
<feature type="domain" description="FAD-binding" evidence="7">
    <location>
        <begin position="15"/>
        <end position="347"/>
    </location>
</feature>
<reference evidence="8" key="1">
    <citation type="submission" date="2021-04" db="EMBL/GenBank/DDBJ databases">
        <title>Genome sequence of Woronichinia naegeliana from Washington state freshwater lake bloom.</title>
        <authorList>
            <person name="Dreher T.W."/>
        </authorList>
    </citation>
    <scope>NUCLEOTIDE SEQUENCE</scope>
    <source>
        <strain evidence="8">WA131</strain>
    </source>
</reference>
<dbReference type="KEGG" id="wna:KA717_20510"/>
<evidence type="ECO:0000256" key="6">
    <source>
        <dbReference type="ARBA" id="ARBA00023033"/>
    </source>
</evidence>
<dbReference type="SUPFAM" id="SSF51905">
    <property type="entry name" value="FAD/NAD(P)-binding domain"/>
    <property type="match status" value="1"/>
</dbReference>
<evidence type="ECO:0000256" key="5">
    <source>
        <dbReference type="ARBA" id="ARBA00023002"/>
    </source>
</evidence>
<dbReference type="EMBL" id="CP073041">
    <property type="protein sequence ID" value="UXE58458.1"/>
    <property type="molecule type" value="Genomic_DNA"/>
</dbReference>
<dbReference type="GO" id="GO:0004497">
    <property type="term" value="F:monooxygenase activity"/>
    <property type="evidence" value="ECO:0007669"/>
    <property type="project" value="UniProtKB-KW"/>
</dbReference>
<dbReference type="NCBIfam" id="NF005612">
    <property type="entry name" value="PRK07364.1"/>
    <property type="match status" value="1"/>
</dbReference>
<dbReference type="InterPro" id="IPR010971">
    <property type="entry name" value="UbiH/COQ6"/>
</dbReference>
<evidence type="ECO:0000259" key="7">
    <source>
        <dbReference type="Pfam" id="PF01494"/>
    </source>
</evidence>
<organism evidence="8">
    <name type="scientific">Woronichinia naegeliana WA131</name>
    <dbReference type="NCBI Taxonomy" id="2824559"/>
    <lineage>
        <taxon>Bacteria</taxon>
        <taxon>Bacillati</taxon>
        <taxon>Cyanobacteriota</taxon>
        <taxon>Cyanophyceae</taxon>
        <taxon>Synechococcales</taxon>
        <taxon>Coelosphaeriaceae</taxon>
        <taxon>Woronichinia</taxon>
    </lineage>
</organism>
<evidence type="ECO:0000256" key="4">
    <source>
        <dbReference type="ARBA" id="ARBA00022827"/>
    </source>
</evidence>
<dbReference type="PRINTS" id="PR00420">
    <property type="entry name" value="RNGMNOXGNASE"/>
</dbReference>
<dbReference type="FunFam" id="3.50.50.60:FF:000021">
    <property type="entry name" value="Ubiquinone biosynthesis monooxygenase COQ6"/>
    <property type="match status" value="1"/>
</dbReference>
<dbReference type="Pfam" id="PF01494">
    <property type="entry name" value="FAD_binding_3"/>
    <property type="match status" value="1"/>
</dbReference>
<dbReference type="GO" id="GO:0016705">
    <property type="term" value="F:oxidoreductase activity, acting on paired donors, with incorporation or reduction of molecular oxygen"/>
    <property type="evidence" value="ECO:0007669"/>
    <property type="project" value="InterPro"/>
</dbReference>
<dbReference type="GO" id="GO:0110142">
    <property type="term" value="C:ubiquinone biosynthesis complex"/>
    <property type="evidence" value="ECO:0007669"/>
    <property type="project" value="UniProtKB-ARBA"/>
</dbReference>
<comment type="cofactor">
    <cofactor evidence="1">
        <name>FAD</name>
        <dbReference type="ChEBI" id="CHEBI:57692"/>
    </cofactor>
</comment>
<dbReference type="GO" id="GO:0006744">
    <property type="term" value="P:ubiquinone biosynthetic process"/>
    <property type="evidence" value="ECO:0007669"/>
    <property type="project" value="InterPro"/>
</dbReference>
<dbReference type="PROSITE" id="PS01304">
    <property type="entry name" value="UBIH"/>
    <property type="match status" value="1"/>
</dbReference>
<keyword evidence="3" id="KW-0285">Flavoprotein</keyword>
<dbReference type="InterPro" id="IPR036188">
    <property type="entry name" value="FAD/NAD-bd_sf"/>
</dbReference>
<evidence type="ECO:0000256" key="1">
    <source>
        <dbReference type="ARBA" id="ARBA00001974"/>
    </source>
</evidence>
<comment type="similarity">
    <text evidence="2">Belongs to the UbiH/COQ6 family.</text>
</comment>
<protein>
    <submittedName>
        <fullName evidence="8">FAD-dependent hydroxylase</fullName>
    </submittedName>
</protein>
<name>A0A977KRU9_9CYAN</name>
<evidence type="ECO:0000256" key="2">
    <source>
        <dbReference type="ARBA" id="ARBA00005349"/>
    </source>
</evidence>
<proteinExistence type="inferred from homology"/>
<dbReference type="InterPro" id="IPR051205">
    <property type="entry name" value="UbiH/COQ6_monooxygenase"/>
</dbReference>
<dbReference type="AlphaFoldDB" id="A0A977KRU9"/>
<dbReference type="PANTHER" id="PTHR43876">
    <property type="entry name" value="UBIQUINONE BIOSYNTHESIS MONOOXYGENASE COQ6, MITOCHONDRIAL"/>
    <property type="match status" value="1"/>
</dbReference>
<evidence type="ECO:0000313" key="8">
    <source>
        <dbReference type="EMBL" id="UXE58458.1"/>
    </source>
</evidence>
<dbReference type="PANTHER" id="PTHR43876:SF7">
    <property type="entry name" value="UBIQUINONE BIOSYNTHESIS MONOOXYGENASE COQ6, MITOCHONDRIAL"/>
    <property type="match status" value="1"/>
</dbReference>
<dbReference type="InterPro" id="IPR018168">
    <property type="entry name" value="Ubi_Hdrlase_CS"/>
</dbReference>
<dbReference type="GO" id="GO:0071949">
    <property type="term" value="F:FAD binding"/>
    <property type="evidence" value="ECO:0007669"/>
    <property type="project" value="InterPro"/>
</dbReference>
<accession>A0A977KRU9</accession>
<gene>
    <name evidence="8" type="ORF">KA717_20510</name>
</gene>
<dbReference type="InterPro" id="IPR002938">
    <property type="entry name" value="FAD-bd"/>
</dbReference>
<keyword evidence="5" id="KW-0560">Oxidoreductase</keyword>
<dbReference type="NCBIfam" id="TIGR01988">
    <property type="entry name" value="Ubi-OHases"/>
    <property type="match status" value="1"/>
</dbReference>